<dbReference type="RefSeq" id="WP_237822337.1">
    <property type="nucleotide sequence ID" value="NZ_JAKLTQ010000012.1"/>
</dbReference>
<proteinExistence type="predicted"/>
<dbReference type="Proteomes" id="UP001165368">
    <property type="component" value="Unassembled WGS sequence"/>
</dbReference>
<accession>A0ABS9L974</accession>
<organism evidence="1 2">
    <name type="scientific">Arthrobacter hankyongi</name>
    <dbReference type="NCBI Taxonomy" id="2904801"/>
    <lineage>
        <taxon>Bacteria</taxon>
        <taxon>Bacillati</taxon>
        <taxon>Actinomycetota</taxon>
        <taxon>Actinomycetes</taxon>
        <taxon>Micrococcales</taxon>
        <taxon>Micrococcaceae</taxon>
        <taxon>Arthrobacter</taxon>
    </lineage>
</organism>
<evidence type="ECO:0000313" key="1">
    <source>
        <dbReference type="EMBL" id="MCG2623232.1"/>
    </source>
</evidence>
<comment type="caution">
    <text evidence="1">The sequence shown here is derived from an EMBL/GenBank/DDBJ whole genome shotgun (WGS) entry which is preliminary data.</text>
</comment>
<reference evidence="1" key="1">
    <citation type="submission" date="2022-01" db="EMBL/GenBank/DDBJ databases">
        <authorList>
            <person name="Jo J.-H."/>
            <person name="Im W.-T."/>
        </authorList>
    </citation>
    <scope>NUCLEOTIDE SEQUENCE</scope>
    <source>
        <strain evidence="1">I2-34</strain>
    </source>
</reference>
<gene>
    <name evidence="1" type="ORF">LVY72_15140</name>
</gene>
<name>A0ABS9L974_9MICC</name>
<protein>
    <submittedName>
        <fullName evidence="1">Uncharacterized protein</fullName>
    </submittedName>
</protein>
<dbReference type="EMBL" id="JAKLTQ010000012">
    <property type="protein sequence ID" value="MCG2623232.1"/>
    <property type="molecule type" value="Genomic_DNA"/>
</dbReference>
<sequence length="326" mass="35118">MGNSTVLRTVAIWLLCLMLTIAAGALAIVLVNAKVYGPQQQVRDYIEALQNGEGGKALGLLRASLPDANPAMLDGEALKQSVAGLENLQLGEAVETDATHVDVPASYTIKGREHRTTFKLEKVGTNWLFFSRWSFVPSTLPTLQVQVVNETEASLNGTRVALPGGKGTFAAFYPGSYEAHFTSDNFAAPAVETVIDHPNGTEQLSLATAPTPKLVEKANSQIKGFLDQCAEQKVLQPAGCPFSLPLDRVQDGTIDWDIVKYPTVSIEPFRGSWVVKPLSGTAKLKVVEIDLFTGAAVPRELEQKFDFTGQLSVDGDDVTLTPVVSY</sequence>
<evidence type="ECO:0000313" key="2">
    <source>
        <dbReference type="Proteomes" id="UP001165368"/>
    </source>
</evidence>
<keyword evidence="2" id="KW-1185">Reference proteome</keyword>